<protein>
    <submittedName>
        <fullName evidence="2">Uncharacterized protein</fullName>
    </submittedName>
</protein>
<evidence type="ECO:0000256" key="1">
    <source>
        <dbReference type="SAM" id="Coils"/>
    </source>
</evidence>
<keyword evidence="3" id="KW-1185">Reference proteome</keyword>
<dbReference type="OrthoDB" id="678967at2759"/>
<feature type="coiled-coil region" evidence="1">
    <location>
        <begin position="349"/>
        <end position="383"/>
    </location>
</feature>
<evidence type="ECO:0000313" key="2">
    <source>
        <dbReference type="EMBL" id="OMJ73897.1"/>
    </source>
</evidence>
<organism evidence="2 3">
    <name type="scientific">Stentor coeruleus</name>
    <dbReference type="NCBI Taxonomy" id="5963"/>
    <lineage>
        <taxon>Eukaryota</taxon>
        <taxon>Sar</taxon>
        <taxon>Alveolata</taxon>
        <taxon>Ciliophora</taxon>
        <taxon>Postciliodesmatophora</taxon>
        <taxon>Heterotrichea</taxon>
        <taxon>Heterotrichida</taxon>
        <taxon>Stentoridae</taxon>
        <taxon>Stentor</taxon>
    </lineage>
</organism>
<feature type="coiled-coil region" evidence="1">
    <location>
        <begin position="128"/>
        <end position="155"/>
    </location>
</feature>
<keyword evidence="1" id="KW-0175">Coiled coil</keyword>
<proteinExistence type="predicted"/>
<feature type="coiled-coil region" evidence="1">
    <location>
        <begin position="243"/>
        <end position="277"/>
    </location>
</feature>
<comment type="caution">
    <text evidence="2">The sequence shown here is derived from an EMBL/GenBank/DDBJ whole genome shotgun (WGS) entry which is preliminary data.</text>
</comment>
<feature type="coiled-coil region" evidence="1">
    <location>
        <begin position="559"/>
        <end position="694"/>
    </location>
</feature>
<evidence type="ECO:0000313" key="3">
    <source>
        <dbReference type="Proteomes" id="UP000187209"/>
    </source>
</evidence>
<feature type="coiled-coil region" evidence="1">
    <location>
        <begin position="745"/>
        <end position="1034"/>
    </location>
</feature>
<sequence length="1112" mass="131412">MLELAIEQNRLTYEKEKKVQNEYIELLKRKLFVLTSDDGQVHEDTCELTNDNLKLKGEVAKLNSVISDKESKIITLQDEIQTKSLDILQLTKKVNLLENLQQNFVSENEKMPNVKFQDDLQIKLKLENINLMEQITEKNKEIQMMRNEKKNVDLDIKTLSYKHLTIEIKDKVLKSLEKYEKEFCKVKDQVERIDSRLELSTKSIRFLQNNSLNENCKTKALEKEMNEKSENFFKTLSTRNEILNNQAEVITNLEEKISELHSKIALKEEKIDILSEKIYKYKMNKDGHKSKFDDILSQKDKEIAFFKSRVNKDSKFQEEKIISLETSLLEMSKENLKLNIEIEEKVKFLKFQEVAMGEQKKNIEDLNEKMRKNKFKLKKLLEINKEGEKNNQKSLQIIEKRKAELFEKESLVCILKEKNDGLTKKLKDLEDSAQKVNYKVVEEIKHQKQLSEIEVEEKSKVVESQKKIIDELEDTIQKCNNELIRIKEELEKKADIDANILENAISEKNMEIGEYKNALTSTIYEKNLDIEKIKKKFIEIIDEKDKEIYMLKETQLSMNIQHNNEMETLKNSLAEAESKTKNSLKSKEKLNLDLIQSLKDQYNEEVIVLREKLKKSEQNYQIEMSRLENQYNSKFDSLKKEENAKVYQIKLEKSTFEKELHEKDQEIKELSNQVENLKIDMQNAENRKIKDTDNMKKLYEGLIDKIKNKLKKVWTQVKNKEIPKKRIETNEKSYENIIKDSLQYIDNLESALKYTEEEFDKVNNIKKQLNDKILQVEELENRIKNLINENASIRLQDEKNKMVIERKNTNMEKQISRIDEFNTKITEYKNKLTEKKEKSKDRGIKISELLKENEELMKKIEGYESIIKELDEGIAVSEQRKKEAQDMLQDEADKAKAEVKKLLLLDEKNKNDIKTLKTTNTQIEVKIPILEKENQGLKEENSRVKKSVLELEELNKRINDKDVKQYQSQINDLNKNIKELTDKIKDLQQQIDKNQEIIKELKENAQKEISPELVKSLETQLKDKENHCLNLQKSIDVLQKGTEKLVSAKENINTILIEVREHEQMFKDLRTLNIHTFEGRQLLKNLREKSEEQERSSTELASLIIEIIESLR</sequence>
<dbReference type="EMBL" id="MPUH01000788">
    <property type="protein sequence ID" value="OMJ73897.1"/>
    <property type="molecule type" value="Genomic_DNA"/>
</dbReference>
<dbReference type="AlphaFoldDB" id="A0A1R2BAW7"/>
<name>A0A1R2BAW7_9CILI</name>
<dbReference type="Proteomes" id="UP000187209">
    <property type="component" value="Unassembled WGS sequence"/>
</dbReference>
<accession>A0A1R2BAW7</accession>
<gene>
    <name evidence="2" type="ORF">SteCoe_27314</name>
</gene>
<reference evidence="2 3" key="1">
    <citation type="submission" date="2016-11" db="EMBL/GenBank/DDBJ databases">
        <title>The macronuclear genome of Stentor coeruleus: a giant cell with tiny introns.</title>
        <authorList>
            <person name="Slabodnick M."/>
            <person name="Ruby J.G."/>
            <person name="Reiff S.B."/>
            <person name="Swart E.C."/>
            <person name="Gosai S."/>
            <person name="Prabakaran S."/>
            <person name="Witkowska E."/>
            <person name="Larue G.E."/>
            <person name="Fisher S."/>
            <person name="Freeman R.M."/>
            <person name="Gunawardena J."/>
            <person name="Chu W."/>
            <person name="Stover N.A."/>
            <person name="Gregory B.D."/>
            <person name="Nowacki M."/>
            <person name="Derisi J."/>
            <person name="Roy S.W."/>
            <person name="Marshall W.F."/>
            <person name="Sood P."/>
        </authorList>
    </citation>
    <scope>NUCLEOTIDE SEQUENCE [LARGE SCALE GENOMIC DNA]</scope>
    <source>
        <strain evidence="2">WM001</strain>
    </source>
</reference>
<feature type="coiled-coil region" evidence="1">
    <location>
        <begin position="419"/>
        <end position="518"/>
    </location>
</feature>